<reference evidence="1" key="1">
    <citation type="journal article" date="2023" name="Insect Mol. Biol.">
        <title>Genome sequencing provides insights into the evolution of gene families encoding plant cell wall-degrading enzymes in longhorned beetles.</title>
        <authorList>
            <person name="Shin N.R."/>
            <person name="Okamura Y."/>
            <person name="Kirsch R."/>
            <person name="Pauchet Y."/>
        </authorList>
    </citation>
    <scope>NUCLEOTIDE SEQUENCE</scope>
    <source>
        <strain evidence="1">MMC_N1</strain>
    </source>
</reference>
<name>A0ABQ9JK79_9CUCU</name>
<keyword evidence="2" id="KW-1185">Reference proteome</keyword>
<dbReference type="EMBL" id="JAPWTJ010000473">
    <property type="protein sequence ID" value="KAJ8978092.1"/>
    <property type="molecule type" value="Genomic_DNA"/>
</dbReference>
<proteinExistence type="predicted"/>
<accession>A0ABQ9JK79</accession>
<evidence type="ECO:0000313" key="2">
    <source>
        <dbReference type="Proteomes" id="UP001162164"/>
    </source>
</evidence>
<dbReference type="PANTHER" id="PTHR33053">
    <property type="entry name" value="PROTEIN, PUTATIVE-RELATED"/>
    <property type="match status" value="1"/>
</dbReference>
<dbReference type="PANTHER" id="PTHR33053:SF24">
    <property type="entry name" value="TRANSPOSASE DOMAIN-CONTAINING PROTEIN"/>
    <property type="match status" value="1"/>
</dbReference>
<evidence type="ECO:0000313" key="1">
    <source>
        <dbReference type="EMBL" id="KAJ8978092.1"/>
    </source>
</evidence>
<evidence type="ECO:0008006" key="3">
    <source>
        <dbReference type="Google" id="ProtNLM"/>
    </source>
</evidence>
<dbReference type="Proteomes" id="UP001162164">
    <property type="component" value="Unassembled WGS sequence"/>
</dbReference>
<protein>
    <recommendedName>
        <fullName evidence="3">DUF4218 domain-containing protein</fullName>
    </recommendedName>
</protein>
<gene>
    <name evidence="1" type="ORF">NQ317_018958</name>
</gene>
<comment type="caution">
    <text evidence="1">The sequence shown here is derived from an EMBL/GenBank/DDBJ whole genome shotgun (WGS) entry which is preliminary data.</text>
</comment>
<organism evidence="1 2">
    <name type="scientific">Molorchus minor</name>
    <dbReference type="NCBI Taxonomy" id="1323400"/>
    <lineage>
        <taxon>Eukaryota</taxon>
        <taxon>Metazoa</taxon>
        <taxon>Ecdysozoa</taxon>
        <taxon>Arthropoda</taxon>
        <taxon>Hexapoda</taxon>
        <taxon>Insecta</taxon>
        <taxon>Pterygota</taxon>
        <taxon>Neoptera</taxon>
        <taxon>Endopterygota</taxon>
        <taxon>Coleoptera</taxon>
        <taxon>Polyphaga</taxon>
        <taxon>Cucujiformia</taxon>
        <taxon>Chrysomeloidea</taxon>
        <taxon>Cerambycidae</taxon>
        <taxon>Lamiinae</taxon>
        <taxon>Monochamini</taxon>
        <taxon>Molorchus</taxon>
    </lineage>
</organism>
<sequence length="334" mass="38884">MVTHIQFGSIPLYAMPLQRHSGYASCTKCKIEGDYICNRICFIEIDTNNLRTDQDFRLKVQEGHHNGTSILENIPNIDMVKCFPLDYMHLVCLGVMKKLLVLWCYGKPSTKLSFHVISKISESLLNLSNHVPLEFNRRPRIKRWKATEFRQFLFYTGPITLKGRLSNERYINFLTLHISITILSCKKHFKDLTYSSDLLKYFVKTFKILYGSEHISHNVHNLLHLTDDVKILAPLDEFSAFPFENYLQSILKTLRKCDRPLAQIIKRHSERVAQNNIQSKSITSKYFPLYEFEHNTGPTLYLNMSVMSSQPNFEETVDSDFSSYTICSKCTNIK</sequence>